<feature type="signal peptide" evidence="1">
    <location>
        <begin position="1"/>
        <end position="16"/>
    </location>
</feature>
<proteinExistence type="predicted"/>
<feature type="chain" id="PRO_5021857386" evidence="1">
    <location>
        <begin position="17"/>
        <end position="110"/>
    </location>
</feature>
<protein>
    <submittedName>
        <fullName evidence="2">Uncharacterized protein</fullName>
    </submittedName>
</protein>
<dbReference type="EMBL" id="VFLP01000018">
    <property type="protein sequence ID" value="TRX94926.1"/>
    <property type="molecule type" value="Genomic_DNA"/>
</dbReference>
<evidence type="ECO:0000313" key="2">
    <source>
        <dbReference type="EMBL" id="TRX94926.1"/>
    </source>
</evidence>
<gene>
    <name evidence="2" type="ORF">FHL15_004011</name>
</gene>
<organism evidence="2 3">
    <name type="scientific">Xylaria flabelliformis</name>
    <dbReference type="NCBI Taxonomy" id="2512241"/>
    <lineage>
        <taxon>Eukaryota</taxon>
        <taxon>Fungi</taxon>
        <taxon>Dikarya</taxon>
        <taxon>Ascomycota</taxon>
        <taxon>Pezizomycotina</taxon>
        <taxon>Sordariomycetes</taxon>
        <taxon>Xylariomycetidae</taxon>
        <taxon>Xylariales</taxon>
        <taxon>Xylariaceae</taxon>
        <taxon>Xylaria</taxon>
    </lineage>
</organism>
<keyword evidence="1" id="KW-0732">Signal</keyword>
<dbReference type="OrthoDB" id="5128510at2759"/>
<keyword evidence="3" id="KW-1185">Reference proteome</keyword>
<evidence type="ECO:0000256" key="1">
    <source>
        <dbReference type="SAM" id="SignalP"/>
    </source>
</evidence>
<dbReference type="AlphaFoldDB" id="A0A553I3Z7"/>
<dbReference type="Proteomes" id="UP000319160">
    <property type="component" value="Unassembled WGS sequence"/>
</dbReference>
<sequence length="110" mass="11689">MKFTLVFAALTLTASAYRCRFDRYAPASQGLCGTPGKKLGDQTENDACSSRHATSCYGRPQDTAGDANCWLIVHAGGGCDPALPLLANITCNTDQVVYVGPEHTYKVVCA</sequence>
<reference evidence="3" key="1">
    <citation type="submission" date="2019-06" db="EMBL/GenBank/DDBJ databases">
        <title>Draft genome sequence of the griseofulvin-producing fungus Xylaria cubensis strain G536.</title>
        <authorList>
            <person name="Mead M.E."/>
            <person name="Raja H.A."/>
            <person name="Steenwyk J.L."/>
            <person name="Knowles S.L."/>
            <person name="Oberlies N.H."/>
            <person name="Rokas A."/>
        </authorList>
    </citation>
    <scope>NUCLEOTIDE SEQUENCE [LARGE SCALE GENOMIC DNA]</scope>
    <source>
        <strain evidence="3">G536</strain>
    </source>
</reference>
<evidence type="ECO:0000313" key="3">
    <source>
        <dbReference type="Proteomes" id="UP000319160"/>
    </source>
</evidence>
<comment type="caution">
    <text evidence="2">The sequence shown here is derived from an EMBL/GenBank/DDBJ whole genome shotgun (WGS) entry which is preliminary data.</text>
</comment>
<name>A0A553I3Z7_9PEZI</name>
<accession>A0A553I3Z7</accession>